<gene>
    <name evidence="1" type="ORF">PR048_024134</name>
</gene>
<proteinExistence type="predicted"/>
<organism evidence="1 2">
    <name type="scientific">Dryococelus australis</name>
    <dbReference type="NCBI Taxonomy" id="614101"/>
    <lineage>
        <taxon>Eukaryota</taxon>
        <taxon>Metazoa</taxon>
        <taxon>Ecdysozoa</taxon>
        <taxon>Arthropoda</taxon>
        <taxon>Hexapoda</taxon>
        <taxon>Insecta</taxon>
        <taxon>Pterygota</taxon>
        <taxon>Neoptera</taxon>
        <taxon>Polyneoptera</taxon>
        <taxon>Phasmatodea</taxon>
        <taxon>Verophasmatodea</taxon>
        <taxon>Anareolatae</taxon>
        <taxon>Phasmatidae</taxon>
        <taxon>Eurycanthinae</taxon>
        <taxon>Dryococelus</taxon>
    </lineage>
</organism>
<dbReference type="Proteomes" id="UP001159363">
    <property type="component" value="Chromosome 8"/>
</dbReference>
<dbReference type="Gene3D" id="2.80.10.50">
    <property type="match status" value="1"/>
</dbReference>
<reference evidence="1 2" key="1">
    <citation type="submission" date="2023-02" db="EMBL/GenBank/DDBJ databases">
        <title>LHISI_Scaffold_Assembly.</title>
        <authorList>
            <person name="Stuart O.P."/>
            <person name="Cleave R."/>
            <person name="Magrath M.J.L."/>
            <person name="Mikheyev A.S."/>
        </authorList>
    </citation>
    <scope>NUCLEOTIDE SEQUENCE [LARGE SCALE GENOMIC DNA]</scope>
    <source>
        <strain evidence="1">Daus_M_001</strain>
        <tissue evidence="1">Leg muscle</tissue>
    </source>
</reference>
<dbReference type="PANTHER" id="PTHR10050">
    <property type="entry name" value="DOLICHYL-PHOSPHATE-MANNOSE--PROTEIN MANNOSYLTRANSFERASE"/>
    <property type="match status" value="1"/>
</dbReference>
<evidence type="ECO:0000313" key="2">
    <source>
        <dbReference type="Proteomes" id="UP001159363"/>
    </source>
</evidence>
<accession>A0ABQ9GW37</accession>
<keyword evidence="2" id="KW-1185">Reference proteome</keyword>
<dbReference type="PANTHER" id="PTHR10050:SF46">
    <property type="entry name" value="PROTEIN O-MANNOSYL-TRANSFERASE 2"/>
    <property type="match status" value="1"/>
</dbReference>
<dbReference type="SUPFAM" id="SSF82109">
    <property type="entry name" value="MIR domain"/>
    <property type="match status" value="1"/>
</dbReference>
<dbReference type="InterPro" id="IPR036300">
    <property type="entry name" value="MIR_dom_sf"/>
</dbReference>
<name>A0ABQ9GW37_9NEOP</name>
<dbReference type="InterPro" id="IPR027005">
    <property type="entry name" value="PMT-like"/>
</dbReference>
<evidence type="ECO:0000313" key="1">
    <source>
        <dbReference type="EMBL" id="KAJ8876224.1"/>
    </source>
</evidence>
<dbReference type="EMBL" id="JARBHB010000009">
    <property type="protein sequence ID" value="KAJ8876224.1"/>
    <property type="molecule type" value="Genomic_DNA"/>
</dbReference>
<protein>
    <submittedName>
        <fullName evidence="1">Uncharacterized protein</fullName>
    </submittedName>
</protein>
<sequence>MYLIDGNHSFGALVYIFCYSGNGDGFYSSAFQSKLEGNSLYNASMPREVAYGAVVTLKNHRTGGGYLHSHWHLYPEGVGARQQQARITSLILSLKDWWVWAVGGTKAESGKGGALTSQGQDTPWTSVHWQTCSQGRQLLQLACEGGRLLCHEGEW</sequence>
<comment type="caution">
    <text evidence="1">The sequence shown here is derived from an EMBL/GenBank/DDBJ whole genome shotgun (WGS) entry which is preliminary data.</text>
</comment>